<dbReference type="OrthoDB" id="9994715at2"/>
<accession>A0A541B0V9</accession>
<gene>
    <name evidence="1" type="ORF">FK531_18910</name>
</gene>
<reference evidence="1 2" key="1">
    <citation type="submission" date="2019-06" db="EMBL/GenBank/DDBJ databases">
        <title>Rhodococcus spaelei sp. nov., isolated from a cave.</title>
        <authorList>
            <person name="Lee S.D."/>
        </authorList>
    </citation>
    <scope>NUCLEOTIDE SEQUENCE [LARGE SCALE GENOMIC DNA]</scope>
    <source>
        <strain evidence="1 2">C9-5</strain>
    </source>
</reference>
<name>A0A541B0V9_9NOCA</name>
<dbReference type="RefSeq" id="WP_142102135.1">
    <property type="nucleotide sequence ID" value="NZ_VIGH01000009.1"/>
</dbReference>
<protein>
    <submittedName>
        <fullName evidence="1">Uncharacterized protein</fullName>
    </submittedName>
</protein>
<organism evidence="1 2">
    <name type="scientific">Rhodococcus spelaei</name>
    <dbReference type="NCBI Taxonomy" id="2546320"/>
    <lineage>
        <taxon>Bacteria</taxon>
        <taxon>Bacillati</taxon>
        <taxon>Actinomycetota</taxon>
        <taxon>Actinomycetes</taxon>
        <taxon>Mycobacteriales</taxon>
        <taxon>Nocardiaceae</taxon>
        <taxon>Rhodococcus</taxon>
    </lineage>
</organism>
<dbReference type="EMBL" id="VIGH01000009">
    <property type="protein sequence ID" value="TQF65955.1"/>
    <property type="molecule type" value="Genomic_DNA"/>
</dbReference>
<evidence type="ECO:0000313" key="1">
    <source>
        <dbReference type="EMBL" id="TQF65955.1"/>
    </source>
</evidence>
<dbReference type="Proteomes" id="UP000316256">
    <property type="component" value="Unassembled WGS sequence"/>
</dbReference>
<sequence>MTSALFLRRIMGGLPGAGLDPADENECGRAIEDRVTTLCVDGVLAGYDDDLAAAEALVDKAGHAAARLGDPTLLAIVAEAAGYLAVFDCDMRGAAYCFEDSLDSFRVSGGVPEISTLLGSALVHGLLGDEGRSHSRREEAFRLVAAHGETGYQAHA</sequence>
<evidence type="ECO:0000313" key="2">
    <source>
        <dbReference type="Proteomes" id="UP000316256"/>
    </source>
</evidence>
<comment type="caution">
    <text evidence="1">The sequence shown here is derived from an EMBL/GenBank/DDBJ whole genome shotgun (WGS) entry which is preliminary data.</text>
</comment>
<dbReference type="AlphaFoldDB" id="A0A541B0V9"/>
<proteinExistence type="predicted"/>
<keyword evidence="2" id="KW-1185">Reference proteome</keyword>